<dbReference type="InterPro" id="IPR043143">
    <property type="entry name" value="Mal/L-sulf/L-lact_DH-like_NADP"/>
</dbReference>
<evidence type="ECO:0000313" key="3">
    <source>
        <dbReference type="EMBL" id="EAS41314.1"/>
    </source>
</evidence>
<accession>Q1YYK8</accession>
<dbReference type="InterPro" id="IPR036111">
    <property type="entry name" value="Mal/L-sulfo/L-lacto_DH-like_sf"/>
</dbReference>
<dbReference type="PANTHER" id="PTHR11091">
    <property type="entry name" value="OXIDOREDUCTASE-RELATED"/>
    <property type="match status" value="1"/>
</dbReference>
<protein>
    <submittedName>
        <fullName evidence="3">L-sulfolactate dehydrogenase</fullName>
    </submittedName>
</protein>
<organism evidence="3 4">
    <name type="scientific">Photobacterium profundum 3TCK</name>
    <dbReference type="NCBI Taxonomy" id="314280"/>
    <lineage>
        <taxon>Bacteria</taxon>
        <taxon>Pseudomonadati</taxon>
        <taxon>Pseudomonadota</taxon>
        <taxon>Gammaproteobacteria</taxon>
        <taxon>Vibrionales</taxon>
        <taxon>Vibrionaceae</taxon>
        <taxon>Photobacterium</taxon>
    </lineage>
</organism>
<name>Q1YYK8_9GAMM</name>
<dbReference type="AlphaFoldDB" id="Q1YYK8"/>
<comment type="similarity">
    <text evidence="1">Belongs to the LDH2/MDH2 oxidoreductase family.</text>
</comment>
<dbReference type="InterPro" id="IPR043144">
    <property type="entry name" value="Mal/L-sulf/L-lact_DH-like_ah"/>
</dbReference>
<dbReference type="EMBL" id="AAPH01000036">
    <property type="protein sequence ID" value="EAS41314.1"/>
    <property type="molecule type" value="Genomic_DNA"/>
</dbReference>
<dbReference type="RefSeq" id="WP_006229478.1">
    <property type="nucleotide sequence ID" value="NZ_CH724134.1"/>
</dbReference>
<dbReference type="Proteomes" id="UP000003789">
    <property type="component" value="Unassembled WGS sequence"/>
</dbReference>
<gene>
    <name evidence="3" type="ORF">P3TCK_07319</name>
</gene>
<dbReference type="Gene3D" id="3.30.1370.60">
    <property type="entry name" value="Hypothetical oxidoreductase yiak, domain 2"/>
    <property type="match status" value="1"/>
</dbReference>
<dbReference type="OrthoDB" id="9769447at2"/>
<dbReference type="SUPFAM" id="SSF89733">
    <property type="entry name" value="L-sulfolactate dehydrogenase-like"/>
    <property type="match status" value="1"/>
</dbReference>
<dbReference type="GO" id="GO:0016491">
    <property type="term" value="F:oxidoreductase activity"/>
    <property type="evidence" value="ECO:0007669"/>
    <property type="project" value="UniProtKB-KW"/>
</dbReference>
<keyword evidence="2" id="KW-0560">Oxidoreductase</keyword>
<comment type="caution">
    <text evidence="3">The sequence shown here is derived from an EMBL/GenBank/DDBJ whole genome shotgun (WGS) entry which is preliminary data.</text>
</comment>
<dbReference type="InterPro" id="IPR003767">
    <property type="entry name" value="Malate/L-lactate_DH-like"/>
</dbReference>
<dbReference type="Pfam" id="PF02615">
    <property type="entry name" value="Ldh_2"/>
    <property type="match status" value="1"/>
</dbReference>
<dbReference type="Gene3D" id="1.10.1530.10">
    <property type="match status" value="1"/>
</dbReference>
<evidence type="ECO:0000313" key="4">
    <source>
        <dbReference type="Proteomes" id="UP000003789"/>
    </source>
</evidence>
<sequence length="323" mass="35105">MKVTYREAKELLIKKFMSSGLDWHDANWVTDVLVASEQRGDKSHGIKYAKNIIEIANSKSYVKLAPVIHNDASIAVLDGKNVIGPVAAKQAIEIAIKKAKKYGTAAVSLRSSNHLFSLSHYARYIASKNMIGFICSSSSPAMAAPNSSKVTIGTNPFSFGAPSTSAPIVMDMSSTQVARGRIKEYQDAGLQIPLSWAMDEVGRPTTCAIEALKGSLQPLGGYKGFAIGCMVDIFSSVLSGSAFSTHIHGTSLHKKERKGEINRKGDFFFVVDISKFIPLNEFNVRMDEFIKIIDSSGGYVPGANFIENQFADIEISEEILTLP</sequence>
<proteinExistence type="inferred from homology"/>
<evidence type="ECO:0000256" key="2">
    <source>
        <dbReference type="ARBA" id="ARBA00023002"/>
    </source>
</evidence>
<reference evidence="3 4" key="1">
    <citation type="submission" date="2006-03" db="EMBL/GenBank/DDBJ databases">
        <authorList>
            <person name="Bartlett D.H."/>
            <person name="Valle G."/>
            <person name="Lauro F.M."/>
            <person name="Vezzi A."/>
            <person name="Simonato F."/>
            <person name="Eloe E."/>
            <person name="Vitulo N."/>
            <person name="Stratton T.K."/>
            <person name="D'angelo M."/>
            <person name="Ferriera S."/>
            <person name="Johnson J."/>
            <person name="Kravitz S."/>
            <person name="Beeson K."/>
            <person name="Sutton G."/>
            <person name="Rogers Y."/>
            <person name="Friedman R."/>
            <person name="Frazier M."/>
            <person name="Venter J.C."/>
        </authorList>
    </citation>
    <scope>NUCLEOTIDE SEQUENCE [LARGE SCALE GENOMIC DNA]</scope>
    <source>
        <strain evidence="3 4">3TCK</strain>
    </source>
</reference>
<dbReference type="PANTHER" id="PTHR11091:SF0">
    <property type="entry name" value="MALATE DEHYDROGENASE"/>
    <property type="match status" value="1"/>
</dbReference>
<dbReference type="HOGENOM" id="CLU_040452_2_0_6"/>
<evidence type="ECO:0000256" key="1">
    <source>
        <dbReference type="ARBA" id="ARBA00006056"/>
    </source>
</evidence>